<dbReference type="AlphaFoldDB" id="A0A5J4QGI7"/>
<gene>
    <name evidence="1" type="ORF">EZS27_030241</name>
</gene>
<accession>A0A5J4QGI7</accession>
<name>A0A5J4QGI7_9ZZZZ</name>
<sequence length="42" mass="4561">MQYNKIHVGSPDCSLVVRAILMLEVTNVVMGNPVTGPEAFMV</sequence>
<proteinExistence type="predicted"/>
<comment type="caution">
    <text evidence="1">The sequence shown here is derived from an EMBL/GenBank/DDBJ whole genome shotgun (WGS) entry which is preliminary data.</text>
</comment>
<protein>
    <submittedName>
        <fullName evidence="1">Uncharacterized protein</fullName>
    </submittedName>
</protein>
<dbReference type="EMBL" id="SNRY01003735">
    <property type="protein sequence ID" value="KAA6319914.1"/>
    <property type="molecule type" value="Genomic_DNA"/>
</dbReference>
<organism evidence="1">
    <name type="scientific">termite gut metagenome</name>
    <dbReference type="NCBI Taxonomy" id="433724"/>
    <lineage>
        <taxon>unclassified sequences</taxon>
        <taxon>metagenomes</taxon>
        <taxon>organismal metagenomes</taxon>
    </lineage>
</organism>
<evidence type="ECO:0000313" key="1">
    <source>
        <dbReference type="EMBL" id="KAA6319914.1"/>
    </source>
</evidence>
<reference evidence="1" key="1">
    <citation type="submission" date="2019-03" db="EMBL/GenBank/DDBJ databases">
        <title>Single cell metagenomics reveals metabolic interactions within the superorganism composed of flagellate Streblomastix strix and complex community of Bacteroidetes bacteria on its surface.</title>
        <authorList>
            <person name="Treitli S.C."/>
            <person name="Kolisko M."/>
            <person name="Husnik F."/>
            <person name="Keeling P."/>
            <person name="Hampl V."/>
        </authorList>
    </citation>
    <scope>NUCLEOTIDE SEQUENCE</scope>
    <source>
        <strain evidence="1">STM</strain>
    </source>
</reference>